<keyword evidence="7 12" id="KW-0675">Receptor</keyword>
<proteinExistence type="inferred from homology"/>
<gene>
    <name evidence="13" type="ORF">HINF_LOCUS26931</name>
    <name evidence="12" type="ORF">HINF_LOCUS31680</name>
</gene>
<dbReference type="EMBL" id="CAXDID020000083">
    <property type="protein sequence ID" value="CAL6019407.1"/>
    <property type="molecule type" value="Genomic_DNA"/>
</dbReference>
<dbReference type="InterPro" id="IPR011012">
    <property type="entry name" value="Longin-like_dom_sf"/>
</dbReference>
<keyword evidence="6" id="KW-0472">Membrane</keyword>
<feature type="compositionally biased region" description="Basic and acidic residues" evidence="10">
    <location>
        <begin position="230"/>
        <end position="243"/>
    </location>
</feature>
<dbReference type="SUPFAM" id="SSF47364">
    <property type="entry name" value="Domain of the SRP/SRP receptor G-proteins"/>
    <property type="match status" value="1"/>
</dbReference>
<dbReference type="InterPro" id="IPR027417">
    <property type="entry name" value="P-loop_NTPase"/>
</dbReference>
<evidence type="ECO:0000256" key="3">
    <source>
        <dbReference type="ARBA" id="ARBA00011870"/>
    </source>
</evidence>
<dbReference type="GO" id="GO:0003924">
    <property type="term" value="F:GTPase activity"/>
    <property type="evidence" value="ECO:0007669"/>
    <property type="project" value="InterPro"/>
</dbReference>
<dbReference type="Gene3D" id="3.40.50.300">
    <property type="entry name" value="P-loop containing nucleotide triphosphate hydrolases"/>
    <property type="match status" value="1"/>
</dbReference>
<evidence type="ECO:0000256" key="9">
    <source>
        <dbReference type="ARBA" id="ARBA00081194"/>
    </source>
</evidence>
<dbReference type="GO" id="GO:0006614">
    <property type="term" value="P:SRP-dependent cotranslational protein targeting to membrane"/>
    <property type="evidence" value="ECO:0007669"/>
    <property type="project" value="InterPro"/>
</dbReference>
<keyword evidence="5" id="KW-0342">GTP-binding</keyword>
<comment type="subcellular location">
    <subcellularLocation>
        <location evidence="1">Endoplasmic reticulum membrane</location>
        <topology evidence="1">Peripheral membrane protein</topology>
        <orientation evidence="1">Cytoplasmic side</orientation>
    </subcellularLocation>
</comment>
<evidence type="ECO:0000256" key="8">
    <source>
        <dbReference type="ARBA" id="ARBA00071429"/>
    </source>
</evidence>
<dbReference type="Pfam" id="PF02881">
    <property type="entry name" value="SRP54_N"/>
    <property type="match status" value="1"/>
</dbReference>
<dbReference type="InterPro" id="IPR003593">
    <property type="entry name" value="AAA+_ATPase"/>
</dbReference>
<comment type="subunit">
    <text evidence="3">Heterodimer of an alpha and a beta chain.</text>
</comment>
<evidence type="ECO:0000256" key="2">
    <source>
        <dbReference type="ARBA" id="ARBA00008531"/>
    </source>
</evidence>
<dbReference type="GO" id="GO:0005047">
    <property type="term" value="F:signal recognition particle binding"/>
    <property type="evidence" value="ECO:0007669"/>
    <property type="project" value="InterPro"/>
</dbReference>
<organism evidence="12">
    <name type="scientific">Hexamita inflata</name>
    <dbReference type="NCBI Taxonomy" id="28002"/>
    <lineage>
        <taxon>Eukaryota</taxon>
        <taxon>Metamonada</taxon>
        <taxon>Diplomonadida</taxon>
        <taxon>Hexamitidae</taxon>
        <taxon>Hexamitinae</taxon>
        <taxon>Hexamita</taxon>
    </lineage>
</organism>
<protein>
    <recommendedName>
        <fullName evidence="8">Signal recognition particle receptor subunit alpha homolog</fullName>
    </recommendedName>
    <alternativeName>
        <fullName evidence="9">Docking protein alpha</fullName>
    </alternativeName>
</protein>
<evidence type="ECO:0000256" key="6">
    <source>
        <dbReference type="ARBA" id="ARBA00023136"/>
    </source>
</evidence>
<accession>A0AA86U5Y0</accession>
<dbReference type="GO" id="GO:0006886">
    <property type="term" value="P:intracellular protein transport"/>
    <property type="evidence" value="ECO:0007669"/>
    <property type="project" value="InterPro"/>
</dbReference>
<dbReference type="PROSITE" id="PS00300">
    <property type="entry name" value="SRP54"/>
    <property type="match status" value="1"/>
</dbReference>
<feature type="compositionally biased region" description="Basic and acidic residues" evidence="10">
    <location>
        <begin position="185"/>
        <end position="203"/>
    </location>
</feature>
<evidence type="ECO:0000259" key="11">
    <source>
        <dbReference type="PROSITE" id="PS00300"/>
    </source>
</evidence>
<dbReference type="InterPro" id="IPR036225">
    <property type="entry name" value="SRP/SRP_N"/>
</dbReference>
<dbReference type="Pfam" id="PF04086">
    <property type="entry name" value="SRP-alpha_N"/>
    <property type="match status" value="1"/>
</dbReference>
<evidence type="ECO:0000256" key="4">
    <source>
        <dbReference type="ARBA" id="ARBA00022741"/>
    </source>
</evidence>
<dbReference type="EMBL" id="CATOUU010000721">
    <property type="protein sequence ID" value="CAI9944035.1"/>
    <property type="molecule type" value="Genomic_DNA"/>
</dbReference>
<dbReference type="SMART" id="SM00962">
    <property type="entry name" value="SRP54"/>
    <property type="match status" value="1"/>
</dbReference>
<reference evidence="13 14" key="2">
    <citation type="submission" date="2024-07" db="EMBL/GenBank/DDBJ databases">
        <authorList>
            <person name="Akdeniz Z."/>
        </authorList>
    </citation>
    <scope>NUCLEOTIDE SEQUENCE [LARGE SCALE GENOMIC DNA]</scope>
</reference>
<evidence type="ECO:0000256" key="7">
    <source>
        <dbReference type="ARBA" id="ARBA00023170"/>
    </source>
</evidence>
<evidence type="ECO:0000313" key="14">
    <source>
        <dbReference type="Proteomes" id="UP001642409"/>
    </source>
</evidence>
<dbReference type="PANTHER" id="PTHR43134">
    <property type="entry name" value="SIGNAL RECOGNITION PARTICLE RECEPTOR SUBUNIT ALPHA"/>
    <property type="match status" value="1"/>
</dbReference>
<feature type="compositionally biased region" description="Basic and acidic residues" evidence="10">
    <location>
        <begin position="212"/>
        <end position="223"/>
    </location>
</feature>
<evidence type="ECO:0000313" key="13">
    <source>
        <dbReference type="EMBL" id="CAL6019407.1"/>
    </source>
</evidence>
<sequence length="572" mass="64685">MFEQFLFAHYSGLVLWQNKPLTDKKAIDQMITQILIEQRKVDQPQEIRSYNYFYQVVPELELILIASISKHVNLPNIKEILAGLCISFIKEYEASIRSCDVDYEPENYAQFKGEFDANLRSLITRGQLAKPLPELKELKESKVETKVEAKTEETPVAQPKQAEVAPSTVTEVKQSTDDAVNAVQEPKEDPKQRMKRLQEEIRNQKQQQLKQVSDKIKENKPEKPTTIMKQSEKPKEENYSFEDVEQKPEEELYVSHESSLKQIVKQTSQKNETFWSSLTKKQIDPETVSKIADNIREKMISSNVSPQIVDAIVTKIQENCIQAATMQRAKTVVTQIVQEQIQKIIRIDPNNLLNSALDWQQKRKSGLVTKPFIITIVGINGMGKTTTIAKLLYKFVQMGLKCFVCACDSFRSGAVEQLQTHCDRLKCKMFQQGYGKNPSSIAQYGILEATKTDFDVVFIDTAGRMHNNTALMHELGKLVKDNKPDRVVYVGEALIGSTGITQLKEFDSQLKSMSGRGIDGVVLSKFDTIGDKVGAALNFCYASGLPIYYVGIGQSYPDLGVVEVNDMVEMIV</sequence>
<feature type="region of interest" description="Disordered" evidence="10">
    <location>
        <begin position="146"/>
        <end position="243"/>
    </location>
</feature>
<feature type="domain" description="SRP54-type proteins GTP-binding" evidence="11">
    <location>
        <begin position="546"/>
        <end position="559"/>
    </location>
</feature>
<comment type="similarity">
    <text evidence="2">Belongs to the GTP-binding SRP family.</text>
</comment>
<dbReference type="AlphaFoldDB" id="A0AA86U5Y0"/>
<dbReference type="PANTHER" id="PTHR43134:SF1">
    <property type="entry name" value="SIGNAL RECOGNITION PARTICLE RECEPTOR SUBUNIT ALPHA"/>
    <property type="match status" value="1"/>
</dbReference>
<comment type="caution">
    <text evidence="12">The sequence shown here is derived from an EMBL/GenBank/DDBJ whole genome shotgun (WGS) entry which is preliminary data.</text>
</comment>
<dbReference type="Gene3D" id="3.30.450.60">
    <property type="match status" value="1"/>
</dbReference>
<dbReference type="Pfam" id="PF00448">
    <property type="entry name" value="SRP54"/>
    <property type="match status" value="1"/>
</dbReference>
<dbReference type="GO" id="GO:0005525">
    <property type="term" value="F:GTP binding"/>
    <property type="evidence" value="ECO:0007669"/>
    <property type="project" value="UniProtKB-KW"/>
</dbReference>
<evidence type="ECO:0000256" key="1">
    <source>
        <dbReference type="ARBA" id="ARBA00004397"/>
    </source>
</evidence>
<dbReference type="InterPro" id="IPR007222">
    <property type="entry name" value="Sig_recog_particle_rcpt_asu_N"/>
</dbReference>
<dbReference type="InterPro" id="IPR013822">
    <property type="entry name" value="Signal_recog_particl_SRP54_hlx"/>
</dbReference>
<dbReference type="FunFam" id="3.40.50.300:FF:000566">
    <property type="entry name" value="Signal recognition particle receptor subunit alpha"/>
    <property type="match status" value="1"/>
</dbReference>
<dbReference type="SUPFAM" id="SSF64356">
    <property type="entry name" value="SNARE-like"/>
    <property type="match status" value="1"/>
</dbReference>
<evidence type="ECO:0000256" key="5">
    <source>
        <dbReference type="ARBA" id="ARBA00023134"/>
    </source>
</evidence>
<dbReference type="SMART" id="SM00382">
    <property type="entry name" value="AAA"/>
    <property type="match status" value="1"/>
</dbReference>
<keyword evidence="14" id="KW-1185">Reference proteome</keyword>
<evidence type="ECO:0000313" key="12">
    <source>
        <dbReference type="EMBL" id="CAI9944035.1"/>
    </source>
</evidence>
<dbReference type="InterPro" id="IPR000897">
    <property type="entry name" value="SRP54_GTPase_dom"/>
</dbReference>
<dbReference type="GO" id="GO:0005785">
    <property type="term" value="C:signal recognition particle receptor complex"/>
    <property type="evidence" value="ECO:0007669"/>
    <property type="project" value="InterPro"/>
</dbReference>
<dbReference type="SUPFAM" id="SSF52540">
    <property type="entry name" value="P-loop containing nucleoside triphosphate hydrolases"/>
    <property type="match status" value="1"/>
</dbReference>
<reference evidence="12" key="1">
    <citation type="submission" date="2023-06" db="EMBL/GenBank/DDBJ databases">
        <authorList>
            <person name="Kurt Z."/>
        </authorList>
    </citation>
    <scope>NUCLEOTIDE SEQUENCE</scope>
</reference>
<evidence type="ECO:0000256" key="10">
    <source>
        <dbReference type="SAM" id="MobiDB-lite"/>
    </source>
</evidence>
<keyword evidence="4" id="KW-0547">Nucleotide-binding</keyword>
<dbReference type="Proteomes" id="UP001642409">
    <property type="component" value="Unassembled WGS sequence"/>
</dbReference>
<name>A0AA86U5Y0_9EUKA</name>